<dbReference type="SUPFAM" id="SSF54373">
    <property type="entry name" value="FAD-linked reductases, C-terminal domain"/>
    <property type="match status" value="1"/>
</dbReference>
<evidence type="ECO:0000256" key="1">
    <source>
        <dbReference type="ARBA" id="ARBA00001974"/>
    </source>
</evidence>
<dbReference type="Gene3D" id="3.50.50.60">
    <property type="entry name" value="FAD/NAD(P)-binding domain"/>
    <property type="match status" value="1"/>
</dbReference>
<keyword evidence="4" id="KW-0809">Transit peptide</keyword>
<evidence type="ECO:0000259" key="9">
    <source>
        <dbReference type="Pfam" id="PF01593"/>
    </source>
</evidence>
<dbReference type="PANTHER" id="PTHR42923:SF3">
    <property type="entry name" value="PROTOPORPHYRINOGEN OXIDASE"/>
    <property type="match status" value="1"/>
</dbReference>
<dbReference type="Proteomes" id="UP000189810">
    <property type="component" value="Chromosome I"/>
</dbReference>
<comment type="cofactor">
    <cofactor evidence="1">
        <name>FAD</name>
        <dbReference type="ChEBI" id="CHEBI:57692"/>
    </cofactor>
</comment>
<evidence type="ECO:0000256" key="5">
    <source>
        <dbReference type="ARBA" id="ARBA00023002"/>
    </source>
</evidence>
<protein>
    <submittedName>
        <fullName evidence="10">Protoporphyrinogen oxidase</fullName>
    </submittedName>
</protein>
<keyword evidence="2" id="KW-0285">Flavoprotein</keyword>
<dbReference type="InterPro" id="IPR036188">
    <property type="entry name" value="FAD/NAD-bd_sf"/>
</dbReference>
<dbReference type="NCBIfam" id="TIGR00562">
    <property type="entry name" value="proto_IX_ox"/>
    <property type="match status" value="1"/>
</dbReference>
<dbReference type="STRING" id="381751.SAMN05444391_0113"/>
<reference evidence="10 11" key="1">
    <citation type="submission" date="2016-11" db="EMBL/GenBank/DDBJ databases">
        <authorList>
            <person name="Jaros S."/>
            <person name="Januszkiewicz K."/>
            <person name="Wedrychowicz H."/>
        </authorList>
    </citation>
    <scope>NUCLEOTIDE SEQUENCE [LARGE SCALE GENOMIC DNA]</scope>
    <source>
        <strain evidence="10 11">DSM 19557</strain>
    </source>
</reference>
<evidence type="ECO:0000313" key="10">
    <source>
        <dbReference type="EMBL" id="SHK16261.1"/>
    </source>
</evidence>
<keyword evidence="5" id="KW-0560">Oxidoreductase</keyword>
<feature type="domain" description="Amine oxidase" evidence="9">
    <location>
        <begin position="11"/>
        <end position="429"/>
    </location>
</feature>
<keyword evidence="11" id="KW-1185">Reference proteome</keyword>
<evidence type="ECO:0000256" key="7">
    <source>
        <dbReference type="ARBA" id="ARBA00023444"/>
    </source>
</evidence>
<keyword evidence="6" id="KW-0350">Heme biosynthesis</keyword>
<dbReference type="Gene3D" id="3.90.660.20">
    <property type="entry name" value="Protoporphyrinogen oxidase, mitochondrial, domain 2"/>
    <property type="match status" value="1"/>
</dbReference>
<dbReference type="PANTHER" id="PTHR42923">
    <property type="entry name" value="PROTOPORPHYRINOGEN OXIDASE"/>
    <property type="match status" value="1"/>
</dbReference>
<dbReference type="PRINTS" id="PR00757">
    <property type="entry name" value="AMINEOXDASEF"/>
</dbReference>
<dbReference type="GO" id="GO:0006783">
    <property type="term" value="P:heme biosynthetic process"/>
    <property type="evidence" value="ECO:0007669"/>
    <property type="project" value="UniProtKB-KW"/>
</dbReference>
<dbReference type="AlphaFoldDB" id="A0A1M6Q7U0"/>
<sequence>MQDVIVIGSGISGLSVAYRLNKVGVKVLVLEKEEQLGGNIQTILKDGFLCELGPQTILADREVEEFLKDAGISPEYASVVSKNRYVYKKGKLIPIPMSLLEFLTSPLLSISGKLRLLKEPFVPKSVKTEESIAEFVRRRLGEEFLNYLVAPFVSGVYAGDPKELSVKYAVRKVYELEQKYTSLIKGAIKLKALGPSGKLISFKGGNKTLIEELSKNLAVQSENVALRIRKKEGIYLVDAKEGKYEARAVVIASPAWSLGYLLRDISWSVAQEFDKVYYAPVVVVHAVVKEGTVPKGFGFLVPRVEKKRILGAVFSSQLFPGRAPEGMELLTIYLGGSTDPQIVDYEDDLIAQIVQSEIKEILGQVPQIINITKWKRGIPQYTLGYGRFYELADLIEKENPGLFLTGNYLRGVSVADCIRNSKEVAQKVLKYLS</sequence>
<dbReference type="InterPro" id="IPR004572">
    <property type="entry name" value="Protoporphyrinogen_oxidase"/>
</dbReference>
<dbReference type="FunFam" id="1.10.3110.10:FF:000002">
    <property type="entry name" value="Protoporphyrinogen oxidase"/>
    <property type="match status" value="1"/>
</dbReference>
<organism evidence="10 11">
    <name type="scientific">Thermocrinis minervae</name>
    <dbReference type="NCBI Taxonomy" id="381751"/>
    <lineage>
        <taxon>Bacteria</taxon>
        <taxon>Pseudomonadati</taxon>
        <taxon>Aquificota</taxon>
        <taxon>Aquificia</taxon>
        <taxon>Aquificales</taxon>
        <taxon>Aquificaceae</taxon>
        <taxon>Thermocrinis</taxon>
    </lineage>
</organism>
<keyword evidence="3" id="KW-0274">FAD</keyword>
<dbReference type="Gene3D" id="1.10.3110.10">
    <property type="entry name" value="protoporphyrinogen ix oxidase, domain 3"/>
    <property type="match status" value="1"/>
</dbReference>
<evidence type="ECO:0000313" key="11">
    <source>
        <dbReference type="Proteomes" id="UP000189810"/>
    </source>
</evidence>
<dbReference type="RefSeq" id="WP_079653322.1">
    <property type="nucleotide sequence ID" value="NZ_LT670846.1"/>
</dbReference>
<dbReference type="OrthoDB" id="9805195at2"/>
<dbReference type="SUPFAM" id="SSF51905">
    <property type="entry name" value="FAD/NAD(P)-binding domain"/>
    <property type="match status" value="1"/>
</dbReference>
<dbReference type="GO" id="GO:0004729">
    <property type="term" value="F:oxygen-dependent protoporphyrinogen oxidase activity"/>
    <property type="evidence" value="ECO:0007669"/>
    <property type="project" value="InterPro"/>
</dbReference>
<evidence type="ECO:0000256" key="4">
    <source>
        <dbReference type="ARBA" id="ARBA00022946"/>
    </source>
</evidence>
<accession>A0A1M6Q7U0</accession>
<evidence type="ECO:0000256" key="8">
    <source>
        <dbReference type="PIRSR" id="PIRSR601613-1"/>
    </source>
</evidence>
<dbReference type="InterPro" id="IPR001613">
    <property type="entry name" value="Flavin_amine_oxidase"/>
</dbReference>
<evidence type="ECO:0000256" key="6">
    <source>
        <dbReference type="ARBA" id="ARBA00023133"/>
    </source>
</evidence>
<dbReference type="EMBL" id="LT670846">
    <property type="protein sequence ID" value="SHK16261.1"/>
    <property type="molecule type" value="Genomic_DNA"/>
</dbReference>
<evidence type="ECO:0000256" key="3">
    <source>
        <dbReference type="ARBA" id="ARBA00022827"/>
    </source>
</evidence>
<feature type="binding site" evidence="8">
    <location>
        <position position="12"/>
    </location>
    <ligand>
        <name>FAD</name>
        <dbReference type="ChEBI" id="CHEBI:57692"/>
    </ligand>
</feature>
<dbReference type="InterPro" id="IPR050464">
    <property type="entry name" value="Zeta_carotene_desat/Oxidored"/>
</dbReference>
<name>A0A1M6Q7U0_9AQUI</name>
<dbReference type="InterPro" id="IPR002937">
    <property type="entry name" value="Amino_oxidase"/>
</dbReference>
<comment type="pathway">
    <text evidence="7">Porphyrin-containing compound metabolism.</text>
</comment>
<evidence type="ECO:0000256" key="2">
    <source>
        <dbReference type="ARBA" id="ARBA00022630"/>
    </source>
</evidence>
<proteinExistence type="predicted"/>
<dbReference type="Pfam" id="PF01593">
    <property type="entry name" value="Amino_oxidase"/>
    <property type="match status" value="1"/>
</dbReference>
<gene>
    <name evidence="10" type="ORF">SAMN05444391_0113</name>
</gene>